<keyword evidence="2" id="KW-1185">Reference proteome</keyword>
<dbReference type="CDD" id="cd04645">
    <property type="entry name" value="LbH_gamma_CA_like"/>
    <property type="match status" value="1"/>
</dbReference>
<comment type="caution">
    <text evidence="1">The sequence shown here is derived from an EMBL/GenBank/DDBJ whole genome shotgun (WGS) entry which is preliminary data.</text>
</comment>
<evidence type="ECO:0000313" key="2">
    <source>
        <dbReference type="Proteomes" id="UP000632273"/>
    </source>
</evidence>
<dbReference type="InterPro" id="IPR050484">
    <property type="entry name" value="Transf_Hexapept/Carb_Anhydrase"/>
</dbReference>
<organism evidence="1 2">
    <name type="scientific">Hymenobacter cavernae</name>
    <dbReference type="NCBI Taxonomy" id="2044852"/>
    <lineage>
        <taxon>Bacteria</taxon>
        <taxon>Pseudomonadati</taxon>
        <taxon>Bacteroidota</taxon>
        <taxon>Cytophagia</taxon>
        <taxon>Cytophagales</taxon>
        <taxon>Hymenobacteraceae</taxon>
        <taxon>Hymenobacter</taxon>
    </lineage>
</organism>
<dbReference type="InterPro" id="IPR011004">
    <property type="entry name" value="Trimer_LpxA-like_sf"/>
</dbReference>
<dbReference type="Pfam" id="PF00132">
    <property type="entry name" value="Hexapep"/>
    <property type="match status" value="2"/>
</dbReference>
<evidence type="ECO:0000313" key="1">
    <source>
        <dbReference type="EMBL" id="GGE95897.1"/>
    </source>
</evidence>
<gene>
    <name evidence="1" type="ORF">GCM10011383_03310</name>
</gene>
<dbReference type="Gene3D" id="2.160.10.10">
    <property type="entry name" value="Hexapeptide repeat proteins"/>
    <property type="match status" value="1"/>
</dbReference>
<dbReference type="InterPro" id="IPR047324">
    <property type="entry name" value="LbH_gamma_CA-like"/>
</dbReference>
<dbReference type="EMBL" id="BMHT01000001">
    <property type="protein sequence ID" value="GGE95897.1"/>
    <property type="molecule type" value="Genomic_DNA"/>
</dbReference>
<dbReference type="PANTHER" id="PTHR13061">
    <property type="entry name" value="DYNACTIN SUBUNIT P25"/>
    <property type="match status" value="1"/>
</dbReference>
<name>A0ABQ1TKT9_9BACT</name>
<protein>
    <submittedName>
        <fullName evidence="1">Gamma carbonic anhydrase family protein</fullName>
    </submittedName>
</protein>
<dbReference type="SUPFAM" id="SSF51161">
    <property type="entry name" value="Trimeric LpxA-like enzymes"/>
    <property type="match status" value="1"/>
</dbReference>
<dbReference type="RefSeq" id="WP_188810294.1">
    <property type="nucleotide sequence ID" value="NZ_BMHT01000001.1"/>
</dbReference>
<reference evidence="2" key="1">
    <citation type="journal article" date="2019" name="Int. J. Syst. Evol. Microbiol.">
        <title>The Global Catalogue of Microorganisms (GCM) 10K type strain sequencing project: providing services to taxonomists for standard genome sequencing and annotation.</title>
        <authorList>
            <consortium name="The Broad Institute Genomics Platform"/>
            <consortium name="The Broad Institute Genome Sequencing Center for Infectious Disease"/>
            <person name="Wu L."/>
            <person name="Ma J."/>
        </authorList>
    </citation>
    <scope>NUCLEOTIDE SEQUENCE [LARGE SCALE GENOMIC DNA]</scope>
    <source>
        <strain evidence="2">CGMCC 1.15197</strain>
    </source>
</reference>
<dbReference type="Proteomes" id="UP000632273">
    <property type="component" value="Unassembled WGS sequence"/>
</dbReference>
<proteinExistence type="predicted"/>
<dbReference type="PANTHER" id="PTHR13061:SF29">
    <property type="entry name" value="GAMMA CARBONIC ANHYDRASE-LIKE 1, MITOCHONDRIAL-RELATED"/>
    <property type="match status" value="1"/>
</dbReference>
<sequence length="175" mass="18523">MPALILPVHGIAPQIGPNCFVADNATIVGDVTLGADCTVWFNAVIRGDVNSIRIGEQTNIQDGAVLHCTYQRAATNLGARVSIGHRAIVHGCTIEDEVLIGMGAIVMDHAVVGRGCIIAAGAVVLENTQCEAGYLYAGVPARKIKPVTEEQRANLLRTADNYVLYASWFRDAPAG</sequence>
<accession>A0ABQ1TKT9</accession>
<dbReference type="InterPro" id="IPR001451">
    <property type="entry name" value="Hexapep"/>
</dbReference>